<dbReference type="Proteomes" id="UP000236551">
    <property type="component" value="Chromosome"/>
</dbReference>
<feature type="domain" description="Baseplate J-like central" evidence="4">
    <location>
        <begin position="203"/>
        <end position="296"/>
    </location>
</feature>
<organism evidence="6 7">
    <name type="scientific">Escherichia coli</name>
    <dbReference type="NCBI Taxonomy" id="562"/>
    <lineage>
        <taxon>Bacteria</taxon>
        <taxon>Pseudomonadati</taxon>
        <taxon>Pseudomonadota</taxon>
        <taxon>Gammaproteobacteria</taxon>
        <taxon>Enterobacterales</taxon>
        <taxon>Enterobacteriaceae</taxon>
        <taxon>Escherichia</taxon>
    </lineage>
</organism>
<dbReference type="InterPro" id="IPR006949">
    <property type="entry name" value="Barrel_Baseplate_J-like"/>
</dbReference>
<dbReference type="AlphaFoldDB" id="A0A2H4TLV9"/>
<dbReference type="PANTHER" id="PTHR37829">
    <property type="entry name" value="PHAGE-LIKE ELEMENT PBSX PROTEIN XKDT"/>
    <property type="match status" value="1"/>
</dbReference>
<evidence type="ECO:0000256" key="1">
    <source>
        <dbReference type="ARBA" id="ARBA00038087"/>
    </source>
</evidence>
<sequence>MPFERPGLSELREKSRSYVTGQLDEAGALLRFSTLGILADAVAGMTHLHYGYLDWIAQQCTPATATGEYLAAWGALKGIIRRAAVAATCEAVRFTGTPGSTVSAEAVLNRADGYQYTLDEDVSIDSDGSGTGSITAVLPDPTDDRTGGGDDGNADAGTTLTPDVTWSGIDSTVTMVSAATGGSDTEDEEAYRQRVLYAYQNPPQGGAAADYVQWALEVPGVTRAWCVNRALGFGTVGVYIMTDGDDEDNAGGFPDGTDGVATDEDWTDRKATGVQLTVADHIRQYQPVTAVVYVMSPVARSIDFEIQGLSSATAALKARVESAISEVLYNVGEPDGSGVIHLSDLWYAIADTEGTDGFILVSPDSNITLSQGELPVTGTITWAT</sequence>
<evidence type="ECO:0000259" key="4">
    <source>
        <dbReference type="Pfam" id="PF26078"/>
    </source>
</evidence>
<evidence type="ECO:0000259" key="5">
    <source>
        <dbReference type="Pfam" id="PF26079"/>
    </source>
</evidence>
<dbReference type="EMBL" id="CP024978">
    <property type="protein sequence ID" value="ATZ30536.1"/>
    <property type="molecule type" value="Genomic_DNA"/>
</dbReference>
<evidence type="ECO:0000313" key="6">
    <source>
        <dbReference type="EMBL" id="ATZ30536.1"/>
    </source>
</evidence>
<dbReference type="InterPro" id="IPR052399">
    <property type="entry name" value="Phage_Baseplate_Assmbl_Protein"/>
</dbReference>
<reference evidence="6 7" key="1">
    <citation type="submission" date="2017-11" db="EMBL/GenBank/DDBJ databases">
        <title>Escherichia coli CV839-15 Genome sequencing and assembly.</title>
        <authorList>
            <person name="Li Z."/>
            <person name="Song N."/>
            <person name="Li W."/>
            <person name="Philip H.R."/>
            <person name="Bu Z."/>
            <person name="Siguo L."/>
        </authorList>
    </citation>
    <scope>NUCLEOTIDE SEQUENCE [LARGE SCALE GENOMIC DNA]</scope>
    <source>
        <strain evidence="6 7">CV839-15</strain>
    </source>
</reference>
<feature type="compositionally biased region" description="Low complexity" evidence="2">
    <location>
        <begin position="126"/>
        <end position="135"/>
    </location>
</feature>
<dbReference type="PANTHER" id="PTHR37829:SF3">
    <property type="entry name" value="PROTEIN JAYE-RELATED"/>
    <property type="match status" value="1"/>
</dbReference>
<dbReference type="Pfam" id="PF26078">
    <property type="entry name" value="Baseplate_J_M"/>
    <property type="match status" value="1"/>
</dbReference>
<evidence type="ECO:0000259" key="3">
    <source>
        <dbReference type="Pfam" id="PF04865"/>
    </source>
</evidence>
<evidence type="ECO:0000313" key="7">
    <source>
        <dbReference type="Proteomes" id="UP000236551"/>
    </source>
</evidence>
<feature type="region of interest" description="Disordered" evidence="2">
    <location>
        <begin position="126"/>
        <end position="160"/>
    </location>
</feature>
<dbReference type="Pfam" id="PF26079">
    <property type="entry name" value="Baseplate_J_C"/>
    <property type="match status" value="1"/>
</dbReference>
<comment type="similarity">
    <text evidence="1">Belongs to the Mu gp47/PBSX XkdT family.</text>
</comment>
<protein>
    <submittedName>
        <fullName evidence="6">Uncharacterized protein</fullName>
    </submittedName>
</protein>
<dbReference type="InterPro" id="IPR058530">
    <property type="entry name" value="Baseplate_J-like_C"/>
</dbReference>
<proteinExistence type="inferred from homology"/>
<feature type="domain" description="Baseplate J-like C-terminal" evidence="5">
    <location>
        <begin position="302"/>
        <end position="382"/>
    </location>
</feature>
<name>A0A2H4TLV9_ECOLX</name>
<gene>
    <name evidence="6" type="ORF">CV83915_00157</name>
</gene>
<evidence type="ECO:0000256" key="2">
    <source>
        <dbReference type="SAM" id="MobiDB-lite"/>
    </source>
</evidence>
<accession>A0A2H4TLV9</accession>
<feature type="domain" description="Baseplate protein J-like barrel" evidence="3">
    <location>
        <begin position="92"/>
        <end position="182"/>
    </location>
</feature>
<dbReference type="RefSeq" id="WP_063079846.1">
    <property type="nucleotide sequence ID" value="NZ_BDPF01000007.1"/>
</dbReference>
<dbReference type="Pfam" id="PF04865">
    <property type="entry name" value="Baseplate_J"/>
    <property type="match status" value="1"/>
</dbReference>
<dbReference type="InterPro" id="IPR058531">
    <property type="entry name" value="Baseplate_J_M"/>
</dbReference>